<keyword evidence="4 8" id="KW-0812">Transmembrane</keyword>
<feature type="chain" id="PRO_5030661273" evidence="11">
    <location>
        <begin position="27"/>
        <end position="970"/>
    </location>
</feature>
<evidence type="ECO:0000313" key="15">
    <source>
        <dbReference type="Proteomes" id="UP000535937"/>
    </source>
</evidence>
<protein>
    <submittedName>
        <fullName evidence="14">Outer membrane receptor protein involved in Fe transport</fullName>
    </submittedName>
</protein>
<evidence type="ECO:0000259" key="13">
    <source>
        <dbReference type="Pfam" id="PF07715"/>
    </source>
</evidence>
<feature type="region of interest" description="Disordered" evidence="10">
    <location>
        <begin position="845"/>
        <end position="866"/>
    </location>
</feature>
<comment type="caution">
    <text evidence="14">The sequence shown here is derived from an EMBL/GenBank/DDBJ whole genome shotgun (WGS) entry which is preliminary data.</text>
</comment>
<dbReference type="Pfam" id="PF00593">
    <property type="entry name" value="TonB_dep_Rec_b-barrel"/>
    <property type="match status" value="1"/>
</dbReference>
<evidence type="ECO:0000256" key="9">
    <source>
        <dbReference type="RuleBase" id="RU003357"/>
    </source>
</evidence>
<evidence type="ECO:0000256" key="7">
    <source>
        <dbReference type="ARBA" id="ARBA00023237"/>
    </source>
</evidence>
<evidence type="ECO:0000256" key="11">
    <source>
        <dbReference type="SAM" id="SignalP"/>
    </source>
</evidence>
<dbReference type="PANTHER" id="PTHR47234:SF2">
    <property type="entry name" value="TONB-DEPENDENT RECEPTOR"/>
    <property type="match status" value="1"/>
</dbReference>
<dbReference type="Gene3D" id="2.170.130.10">
    <property type="entry name" value="TonB-dependent receptor, plug domain"/>
    <property type="match status" value="1"/>
</dbReference>
<dbReference type="SUPFAM" id="SSF56935">
    <property type="entry name" value="Porins"/>
    <property type="match status" value="1"/>
</dbReference>
<comment type="subcellular location">
    <subcellularLocation>
        <location evidence="1 8">Cell outer membrane</location>
        <topology evidence="1 8">Multi-pass membrane protein</topology>
    </subcellularLocation>
</comment>
<name>A0A7W4WAI5_9GAMM</name>
<dbReference type="RefSeq" id="WP_183458250.1">
    <property type="nucleotide sequence ID" value="NZ_JACHWZ010000005.1"/>
</dbReference>
<reference evidence="14 15" key="1">
    <citation type="submission" date="2020-08" db="EMBL/GenBank/DDBJ databases">
        <title>Genomic Encyclopedia of Type Strains, Phase III (KMG-III): the genomes of soil and plant-associated and newly described type strains.</title>
        <authorList>
            <person name="Whitman W."/>
        </authorList>
    </citation>
    <scope>NUCLEOTIDE SEQUENCE [LARGE SCALE GENOMIC DNA]</scope>
    <source>
        <strain evidence="14 15">CECT 8799</strain>
    </source>
</reference>
<dbReference type="AlphaFoldDB" id="A0A7W4WAI5"/>
<dbReference type="GO" id="GO:0009279">
    <property type="term" value="C:cell outer membrane"/>
    <property type="evidence" value="ECO:0007669"/>
    <property type="project" value="UniProtKB-SubCell"/>
</dbReference>
<gene>
    <name evidence="14" type="ORF">FHS09_001499</name>
</gene>
<evidence type="ECO:0000256" key="5">
    <source>
        <dbReference type="ARBA" id="ARBA00023077"/>
    </source>
</evidence>
<keyword evidence="3 8" id="KW-1134">Transmembrane beta strand</keyword>
<evidence type="ECO:0000256" key="10">
    <source>
        <dbReference type="SAM" id="MobiDB-lite"/>
    </source>
</evidence>
<feature type="domain" description="TonB-dependent receptor-like beta-barrel" evidence="12">
    <location>
        <begin position="422"/>
        <end position="936"/>
    </location>
</feature>
<dbReference type="InterPro" id="IPR039426">
    <property type="entry name" value="TonB-dep_rcpt-like"/>
</dbReference>
<evidence type="ECO:0000256" key="1">
    <source>
        <dbReference type="ARBA" id="ARBA00004571"/>
    </source>
</evidence>
<dbReference type="PROSITE" id="PS52016">
    <property type="entry name" value="TONB_DEPENDENT_REC_3"/>
    <property type="match status" value="1"/>
</dbReference>
<sequence length="970" mass="106001">MELKFKKNFLSAAIVFATASSSTAFAQGSEERTDAELLEEVIVTGSRIKRANLETASPITSVSAEDIELSGNISLGDYLNELPALRSTYSNNNAGRFIGTTGLNLLDLRGMGTVRTLVLQDGRRHIGSSSGTSAVDVNTIPEDLLVRVDTVTGGQSAIYGADAVTGVVNFITRDDFEGLKVNLHHMQPRLDGGEASEFSVTWGSNFADGRGNVAMSIQHSQTAEVFGKDRPWVASQPGYQINPEDTGDDGIPDEILVFNSTNNLLSENGVIWGPHPLTTIFGYPEAAAPQLGSLLSGPYTFTDSGEFVTFNPGNHPPGETTSVGGDGLNFIRSTQLYPDLESQNFFTKAHYDLTDSIRFFAEAKYSRNHGESYGQPSFDYFGDLVISADNAFVPAELKQQLDAAGMDSFWYHRFHSDLGLRGDDAEREVQRYVLGVEGDLSSSWSYEVSAVYGQYDAEVDYTNNRHNARFFEAIEAVVDPDSGEVVCRSESARVNGCQPINLFGFGLNSQEAIDYFMLQDTGSTEKMTQTVFSANATGDLFELPAGALATAIGVEYREETSEVDYDQVIKDGETFMNALAPTSGEYDVAEAFFELSAPLLGDLPAIESLTLGASARFSDYSTIGATSTWGASIDWAVIEDVRVRATSSEAVRAPNIDELFAPLGENFFTWDDPCSFDKIDDAPDPDQRAARCAELGVPADFNSVRDSSSLNGLSGGNPDLKEETAETITYGLAITPRFAPGLAITVDYWDMEITDAIAGIPAQEILERCVDSASINNIYCPLVPRDSTSEVISLTSPLLNIASLTARGIDYQVDYSFDLANIITTESDWGSLKFSLLGTELLERNDYPFQDNPDDPDEERGELGDPIRSYTTNLTYSRGDFEVNWRSRYIDDMLLIEADERNDLQDPYKTPSIRYHDLHGRYKFAEFEIYGGVNNIDDVEPPVGLSGTGGDSGIYNTLGRNFYLGVNYTL</sequence>
<keyword evidence="15" id="KW-1185">Reference proteome</keyword>
<keyword evidence="7 8" id="KW-0998">Cell outer membrane</keyword>
<feature type="domain" description="TonB-dependent receptor plug" evidence="13">
    <location>
        <begin position="53"/>
        <end position="167"/>
    </location>
</feature>
<evidence type="ECO:0000256" key="6">
    <source>
        <dbReference type="ARBA" id="ARBA00023136"/>
    </source>
</evidence>
<dbReference type="InterPro" id="IPR037066">
    <property type="entry name" value="Plug_dom_sf"/>
</dbReference>
<evidence type="ECO:0000256" key="2">
    <source>
        <dbReference type="ARBA" id="ARBA00022448"/>
    </source>
</evidence>
<evidence type="ECO:0000313" key="14">
    <source>
        <dbReference type="EMBL" id="MBB3060680.1"/>
    </source>
</evidence>
<keyword evidence="2 8" id="KW-0813">Transport</keyword>
<dbReference type="Pfam" id="PF07715">
    <property type="entry name" value="Plug"/>
    <property type="match status" value="1"/>
</dbReference>
<proteinExistence type="inferred from homology"/>
<dbReference type="InterPro" id="IPR000531">
    <property type="entry name" value="Beta-barrel_TonB"/>
</dbReference>
<accession>A0A7W4WAI5</accession>
<feature type="signal peptide" evidence="11">
    <location>
        <begin position="1"/>
        <end position="26"/>
    </location>
</feature>
<dbReference type="InterPro" id="IPR012910">
    <property type="entry name" value="Plug_dom"/>
</dbReference>
<organism evidence="14 15">
    <name type="scientific">Microbulbifer rhizosphaerae</name>
    <dbReference type="NCBI Taxonomy" id="1562603"/>
    <lineage>
        <taxon>Bacteria</taxon>
        <taxon>Pseudomonadati</taxon>
        <taxon>Pseudomonadota</taxon>
        <taxon>Gammaproteobacteria</taxon>
        <taxon>Cellvibrionales</taxon>
        <taxon>Microbulbiferaceae</taxon>
        <taxon>Microbulbifer</taxon>
    </lineage>
</organism>
<keyword evidence="14" id="KW-0675">Receptor</keyword>
<evidence type="ECO:0000256" key="4">
    <source>
        <dbReference type="ARBA" id="ARBA00022692"/>
    </source>
</evidence>
<dbReference type="InterPro" id="IPR036942">
    <property type="entry name" value="Beta-barrel_TonB_sf"/>
</dbReference>
<evidence type="ECO:0000259" key="12">
    <source>
        <dbReference type="Pfam" id="PF00593"/>
    </source>
</evidence>
<keyword evidence="11" id="KW-0732">Signal</keyword>
<keyword evidence="6 8" id="KW-0472">Membrane</keyword>
<dbReference type="PANTHER" id="PTHR47234">
    <property type="match status" value="1"/>
</dbReference>
<keyword evidence="5 9" id="KW-0798">TonB box</keyword>
<dbReference type="EMBL" id="JACHWZ010000005">
    <property type="protein sequence ID" value="MBB3060680.1"/>
    <property type="molecule type" value="Genomic_DNA"/>
</dbReference>
<dbReference type="Proteomes" id="UP000535937">
    <property type="component" value="Unassembled WGS sequence"/>
</dbReference>
<comment type="similarity">
    <text evidence="8 9">Belongs to the TonB-dependent receptor family.</text>
</comment>
<dbReference type="Gene3D" id="2.40.170.20">
    <property type="entry name" value="TonB-dependent receptor, beta-barrel domain"/>
    <property type="match status" value="1"/>
</dbReference>
<evidence type="ECO:0000256" key="8">
    <source>
        <dbReference type="PROSITE-ProRule" id="PRU01360"/>
    </source>
</evidence>
<evidence type="ECO:0000256" key="3">
    <source>
        <dbReference type="ARBA" id="ARBA00022452"/>
    </source>
</evidence>